<dbReference type="SUPFAM" id="SSF51430">
    <property type="entry name" value="NAD(P)-linked oxidoreductase"/>
    <property type="match status" value="1"/>
</dbReference>
<dbReference type="AlphaFoldDB" id="A0A7C5QMS2"/>
<dbReference type="Gene3D" id="3.20.20.100">
    <property type="entry name" value="NADP-dependent oxidoreductase domain"/>
    <property type="match status" value="1"/>
</dbReference>
<dbReference type="EMBL" id="DRWN01000023">
    <property type="protein sequence ID" value="HHK68055.1"/>
    <property type="molecule type" value="Genomic_DNA"/>
</dbReference>
<dbReference type="PIRSF" id="PIRSF000097">
    <property type="entry name" value="AKR"/>
    <property type="match status" value="1"/>
</dbReference>
<dbReference type="PANTHER" id="PTHR43638">
    <property type="entry name" value="OXIDOREDUCTASE, ALDO/KETO REDUCTASE FAMILY PROTEIN"/>
    <property type="match status" value="1"/>
</dbReference>
<dbReference type="PRINTS" id="PR00069">
    <property type="entry name" value="ALDKETRDTASE"/>
</dbReference>
<dbReference type="Pfam" id="PF00248">
    <property type="entry name" value="Aldo_ket_red"/>
    <property type="match status" value="1"/>
</dbReference>
<feature type="domain" description="NADP-dependent oxidoreductase" evidence="1">
    <location>
        <begin position="8"/>
        <end position="257"/>
    </location>
</feature>
<dbReference type="PROSITE" id="PS00062">
    <property type="entry name" value="ALDOKETO_REDUCTASE_2"/>
    <property type="match status" value="1"/>
</dbReference>
<proteinExistence type="predicted"/>
<dbReference type="InterPro" id="IPR018170">
    <property type="entry name" value="Aldo/ket_reductase_CS"/>
</dbReference>
<evidence type="ECO:0000313" key="2">
    <source>
        <dbReference type="EMBL" id="HHK68055.1"/>
    </source>
</evidence>
<dbReference type="InterPro" id="IPR020471">
    <property type="entry name" value="AKR"/>
</dbReference>
<dbReference type="PANTHER" id="PTHR43638:SF3">
    <property type="entry name" value="ALDEHYDE REDUCTASE"/>
    <property type="match status" value="1"/>
</dbReference>
<dbReference type="GO" id="GO:0016491">
    <property type="term" value="F:oxidoreductase activity"/>
    <property type="evidence" value="ECO:0007669"/>
    <property type="project" value="InterPro"/>
</dbReference>
<accession>A0A7C5QMS2</accession>
<dbReference type="InterPro" id="IPR023210">
    <property type="entry name" value="NADP_OxRdtase_dom"/>
</dbReference>
<sequence length="259" mass="29190">MGGSSHPDYRNDDNYIEAIRYAVELGMNHIDTAEMYGAGHAEELVGRAVKNFSRDDVFIATKVWPSNLRYDDVIKSCRRSLERLGVKYVDLYMIHWPNPSTPLSETMRAMEKLVKDGLVRYIGVSNFDVGLVEEAMEALKSEEIVSNQVEYSLESRDVEKKLIPFCERNGITVVAYTPLGKGRIPAEASSRSARGRVLAEVAAKYGKTPAQVALNWVIWKPNVITIPKAVRKEHLEENAGGAGWRLAEEDYLRISNAWR</sequence>
<reference evidence="2" key="1">
    <citation type="journal article" date="2020" name="mSystems">
        <title>Genome- and Community-Level Interaction Insights into Carbon Utilization and Element Cycling Functions of Hydrothermarchaeota in Hydrothermal Sediment.</title>
        <authorList>
            <person name="Zhou Z."/>
            <person name="Liu Y."/>
            <person name="Xu W."/>
            <person name="Pan J."/>
            <person name="Luo Z.H."/>
            <person name="Li M."/>
        </authorList>
    </citation>
    <scope>NUCLEOTIDE SEQUENCE [LARGE SCALE GENOMIC DNA]</scope>
    <source>
        <strain evidence="2">SpSt-1056</strain>
    </source>
</reference>
<comment type="caution">
    <text evidence="2">The sequence shown here is derived from an EMBL/GenBank/DDBJ whole genome shotgun (WGS) entry which is preliminary data.</text>
</comment>
<name>A0A7C5QMS2_CALS0</name>
<dbReference type="CDD" id="cd19072">
    <property type="entry name" value="AKR_AKR3F1-like"/>
    <property type="match status" value="1"/>
</dbReference>
<protein>
    <submittedName>
        <fullName evidence="2">Aldo/keto reductase</fullName>
    </submittedName>
</protein>
<gene>
    <name evidence="2" type="ORF">ENM11_02720</name>
</gene>
<organism evidence="2">
    <name type="scientific">Caldiarchaeum subterraneum</name>
    <dbReference type="NCBI Taxonomy" id="311458"/>
    <lineage>
        <taxon>Archaea</taxon>
        <taxon>Nitrososphaerota</taxon>
        <taxon>Candidatus Caldarchaeales</taxon>
        <taxon>Candidatus Caldarchaeaceae</taxon>
        <taxon>Candidatus Caldarchaeum</taxon>
    </lineage>
</organism>
<evidence type="ECO:0000259" key="1">
    <source>
        <dbReference type="Pfam" id="PF00248"/>
    </source>
</evidence>
<dbReference type="InterPro" id="IPR036812">
    <property type="entry name" value="NAD(P)_OxRdtase_dom_sf"/>
</dbReference>